<dbReference type="EC" id="1.1.1.-" evidence="3"/>
<dbReference type="Gene3D" id="3.20.20.100">
    <property type="entry name" value="NADP-dependent oxidoreductase domain"/>
    <property type="match status" value="1"/>
</dbReference>
<dbReference type="Proteomes" id="UP001387100">
    <property type="component" value="Unassembled WGS sequence"/>
</dbReference>
<dbReference type="InterPro" id="IPR023210">
    <property type="entry name" value="NADP_OxRdtase_dom"/>
</dbReference>
<sequence length="335" mass="36161">MADQTFPTRTLGSAANGTALTVSALGLGCMGMSAFYGALDEDESTATIHAALDAGVTFLDTADMYGPFTNEELVGRAVASRRDDVVLATKFGNEVLPDGGRRVNGRPEYVRSACDASLRRLGVDVIDLYYQHRVDTSVPVEDTWGAMAELVQAGKVRHLGISEAAPETIRRAHATHPVTALQTEWSLWTRDVEQDGVLATVRELGIGFVPYSPLGRGFLSGAIRSTDDLAEDDFRRSNPRFQGENMTRNLQLVDEVRALADAKGATAGQVALAWLLAKGDDVVPIPGTKRRSYLEENVAAVRVDLAPEELDRLEAVLPVGASAGDRYPDMSTVRR</sequence>
<comment type="caution">
    <text evidence="3">The sequence shown here is derived from an EMBL/GenBank/DDBJ whole genome shotgun (WGS) entry which is preliminary data.</text>
</comment>
<dbReference type="CDD" id="cd19076">
    <property type="entry name" value="AKR_AKR13A_13D"/>
    <property type="match status" value="1"/>
</dbReference>
<protein>
    <submittedName>
        <fullName evidence="3">Aldo/keto reductase</fullName>
        <ecNumber evidence="3">1.1.1.-</ecNumber>
    </submittedName>
</protein>
<feature type="domain" description="NADP-dependent oxidoreductase" evidence="2">
    <location>
        <begin position="25"/>
        <end position="316"/>
    </location>
</feature>
<reference evidence="3 4" key="1">
    <citation type="journal article" date="2017" name="Int. J. Syst. Evol. Microbiol.">
        <title>Pseudokineococcus basanitobsidens sp. nov., isolated from volcanic rock.</title>
        <authorList>
            <person name="Lee D.W."/>
            <person name="Park M.Y."/>
            <person name="Kim J.J."/>
            <person name="Kim B.S."/>
        </authorList>
    </citation>
    <scope>NUCLEOTIDE SEQUENCE [LARGE SCALE GENOMIC DNA]</scope>
    <source>
        <strain evidence="3 4">DSM 103726</strain>
    </source>
</reference>
<evidence type="ECO:0000256" key="1">
    <source>
        <dbReference type="ARBA" id="ARBA00023002"/>
    </source>
</evidence>
<keyword evidence="4" id="KW-1185">Reference proteome</keyword>
<gene>
    <name evidence="3" type="ORF">WDZ17_14120</name>
</gene>
<dbReference type="PANTHER" id="PTHR43625">
    <property type="entry name" value="AFLATOXIN B1 ALDEHYDE REDUCTASE"/>
    <property type="match status" value="1"/>
</dbReference>
<organism evidence="3 4">
    <name type="scientific">Pseudokineococcus basanitobsidens</name>
    <dbReference type="NCBI Taxonomy" id="1926649"/>
    <lineage>
        <taxon>Bacteria</taxon>
        <taxon>Bacillati</taxon>
        <taxon>Actinomycetota</taxon>
        <taxon>Actinomycetes</taxon>
        <taxon>Kineosporiales</taxon>
        <taxon>Kineosporiaceae</taxon>
        <taxon>Pseudokineococcus</taxon>
    </lineage>
</organism>
<evidence type="ECO:0000259" key="2">
    <source>
        <dbReference type="Pfam" id="PF00248"/>
    </source>
</evidence>
<dbReference type="InterPro" id="IPR036812">
    <property type="entry name" value="NAD(P)_OxRdtase_dom_sf"/>
</dbReference>
<dbReference type="SUPFAM" id="SSF51430">
    <property type="entry name" value="NAD(P)-linked oxidoreductase"/>
    <property type="match status" value="1"/>
</dbReference>
<dbReference type="GO" id="GO:0016491">
    <property type="term" value="F:oxidoreductase activity"/>
    <property type="evidence" value="ECO:0007669"/>
    <property type="project" value="UniProtKB-KW"/>
</dbReference>
<dbReference type="EMBL" id="JBBIAA010000023">
    <property type="protein sequence ID" value="MEJ5946429.1"/>
    <property type="molecule type" value="Genomic_DNA"/>
</dbReference>
<keyword evidence="1 3" id="KW-0560">Oxidoreductase</keyword>
<evidence type="ECO:0000313" key="3">
    <source>
        <dbReference type="EMBL" id="MEJ5946429.1"/>
    </source>
</evidence>
<dbReference type="Pfam" id="PF00248">
    <property type="entry name" value="Aldo_ket_red"/>
    <property type="match status" value="1"/>
</dbReference>
<accession>A0ABU8RN80</accession>
<dbReference type="PANTHER" id="PTHR43625:SF40">
    <property type="entry name" value="ALDO-KETO REDUCTASE YAKC [NADP(+)]"/>
    <property type="match status" value="1"/>
</dbReference>
<name>A0ABU8RN80_9ACTN</name>
<dbReference type="InterPro" id="IPR050791">
    <property type="entry name" value="Aldo-Keto_reductase"/>
</dbReference>
<evidence type="ECO:0000313" key="4">
    <source>
        <dbReference type="Proteomes" id="UP001387100"/>
    </source>
</evidence>
<dbReference type="RefSeq" id="WP_339575812.1">
    <property type="nucleotide sequence ID" value="NZ_JBBIAA010000023.1"/>
</dbReference>
<proteinExistence type="predicted"/>